<keyword evidence="2" id="KW-0472">Membrane</keyword>
<feature type="compositionally biased region" description="Low complexity" evidence="1">
    <location>
        <begin position="130"/>
        <end position="179"/>
    </location>
</feature>
<feature type="compositionally biased region" description="Low complexity" evidence="1">
    <location>
        <begin position="80"/>
        <end position="109"/>
    </location>
</feature>
<feature type="transmembrane region" description="Helical" evidence="2">
    <location>
        <begin position="226"/>
        <end position="247"/>
    </location>
</feature>
<dbReference type="AlphaFoldDB" id="A0A547P9E3"/>
<name>A0A547P9E3_9SPHN</name>
<proteinExistence type="predicted"/>
<protein>
    <submittedName>
        <fullName evidence="3">Uncharacterized protein</fullName>
    </submittedName>
</protein>
<dbReference type="RefSeq" id="WP_142786946.1">
    <property type="nucleotide sequence ID" value="NZ_VHJK01000001.1"/>
</dbReference>
<dbReference type="Proteomes" id="UP000316343">
    <property type="component" value="Unassembled WGS sequence"/>
</dbReference>
<keyword evidence="4" id="KW-1185">Reference proteome</keyword>
<keyword evidence="2" id="KW-0812">Transmembrane</keyword>
<dbReference type="EMBL" id="VHJK01000001">
    <property type="protein sequence ID" value="TRD10684.1"/>
    <property type="molecule type" value="Genomic_DNA"/>
</dbReference>
<sequence>MRAHNDPNHNNTANHLRLITLGLTVLAALTAGPLSAQSSPGSFSLPEPTPTPTPAPQGPVDIRDGVVIGPRSIPDQPKVAAPTPAASPAAPPTSTTSPSAAPSTLAPPTEAGRSVSGIAPTRTPSPSPSPSRSNQAPPNSQPESTAPSSSSSPSRAPAGPGPAENDAANTAANTAPEGAQSGFAGNSIAPLNDPGGGALPVGPVSDPSDTASSTAEDESADASSNWQLIIALSAVLAALAAAGWWVWLRKRRAAPKGALMPAPALAQSPPRTVTPQQPAEPAMVEPNAQAAPLAPMAAADLPRMALKLEIASASRSLMMFTVEYRLEIANRGDKALRDLNISARLVCARRAANGSPETVSKGKTVDRIGPHQSGAISGSVQLPLSEISPLRQGTVPLLIPLIEISISPAGQSAKTHKFVVGMPSASSATRLHPIPLDTAPGGIQGLRANEIKETASAA</sequence>
<reference evidence="3 4" key="1">
    <citation type="submission" date="2019-06" db="EMBL/GenBank/DDBJ databases">
        <title>Erythrobacter insulae sp. nov., isolated from a tidal flat.</title>
        <authorList>
            <person name="Yoon J.-H."/>
        </authorList>
    </citation>
    <scope>NUCLEOTIDE SEQUENCE [LARGE SCALE GENOMIC DNA]</scope>
    <source>
        <strain evidence="3 4">JBTF-M21</strain>
    </source>
</reference>
<comment type="caution">
    <text evidence="3">The sequence shown here is derived from an EMBL/GenBank/DDBJ whole genome shotgun (WGS) entry which is preliminary data.</text>
</comment>
<dbReference type="OrthoDB" id="7499632at2"/>
<feature type="region of interest" description="Disordered" evidence="1">
    <location>
        <begin position="34"/>
        <end position="222"/>
    </location>
</feature>
<evidence type="ECO:0000313" key="4">
    <source>
        <dbReference type="Proteomes" id="UP000316343"/>
    </source>
</evidence>
<evidence type="ECO:0000256" key="1">
    <source>
        <dbReference type="SAM" id="MobiDB-lite"/>
    </source>
</evidence>
<feature type="compositionally biased region" description="Pro residues" evidence="1">
    <location>
        <begin position="47"/>
        <end position="57"/>
    </location>
</feature>
<evidence type="ECO:0000313" key="3">
    <source>
        <dbReference type="EMBL" id="TRD10684.1"/>
    </source>
</evidence>
<evidence type="ECO:0000256" key="2">
    <source>
        <dbReference type="SAM" id="Phobius"/>
    </source>
</evidence>
<organism evidence="3 4">
    <name type="scientific">Erythrobacter insulae</name>
    <dbReference type="NCBI Taxonomy" id="2584124"/>
    <lineage>
        <taxon>Bacteria</taxon>
        <taxon>Pseudomonadati</taxon>
        <taxon>Pseudomonadota</taxon>
        <taxon>Alphaproteobacteria</taxon>
        <taxon>Sphingomonadales</taxon>
        <taxon>Erythrobacteraceae</taxon>
        <taxon>Erythrobacter/Porphyrobacter group</taxon>
        <taxon>Erythrobacter</taxon>
    </lineage>
</organism>
<keyword evidence="2" id="KW-1133">Transmembrane helix</keyword>
<gene>
    <name evidence="3" type="ORF">FGU71_01590</name>
</gene>
<accession>A0A547P9E3</accession>